<reference evidence="3" key="1">
    <citation type="submission" date="2024-04" db="EMBL/GenBank/DDBJ databases">
        <title>Salinicola lusitanus LLJ914,a marine bacterium isolated from the Okinawa Trough.</title>
        <authorList>
            <person name="Li J."/>
        </authorList>
    </citation>
    <scope>NUCLEOTIDE SEQUENCE [LARGE SCALE GENOMIC DNA]</scope>
</reference>
<keyword evidence="3" id="KW-1185">Reference proteome</keyword>
<evidence type="ECO:0000256" key="1">
    <source>
        <dbReference type="SAM" id="MobiDB-lite"/>
    </source>
</evidence>
<name>A0AAW0NNU0_9GOBI</name>
<dbReference type="EMBL" id="JBBPFD010000015">
    <property type="protein sequence ID" value="KAK7896351.1"/>
    <property type="molecule type" value="Genomic_DNA"/>
</dbReference>
<dbReference type="Proteomes" id="UP001460270">
    <property type="component" value="Unassembled WGS sequence"/>
</dbReference>
<sequence>MPGEEEGSQTGEAGSLTSQEVVEEAEEGEEEEEEEEGAGRGGPVDGMKEMISALILGHLEVADLNLPEDVVVAVMELVEEEETAETLGTVEAKHCPDLWRETDQAKG</sequence>
<feature type="compositionally biased region" description="Acidic residues" evidence="1">
    <location>
        <begin position="21"/>
        <end position="36"/>
    </location>
</feature>
<evidence type="ECO:0000313" key="3">
    <source>
        <dbReference type="Proteomes" id="UP001460270"/>
    </source>
</evidence>
<feature type="compositionally biased region" description="Polar residues" evidence="1">
    <location>
        <begin position="8"/>
        <end position="19"/>
    </location>
</feature>
<feature type="region of interest" description="Disordered" evidence="1">
    <location>
        <begin position="1"/>
        <end position="46"/>
    </location>
</feature>
<gene>
    <name evidence="2" type="ORF">WMY93_021676</name>
</gene>
<evidence type="ECO:0000313" key="2">
    <source>
        <dbReference type="EMBL" id="KAK7896351.1"/>
    </source>
</evidence>
<organism evidence="2 3">
    <name type="scientific">Mugilogobius chulae</name>
    <name type="common">yellowstripe goby</name>
    <dbReference type="NCBI Taxonomy" id="88201"/>
    <lineage>
        <taxon>Eukaryota</taxon>
        <taxon>Metazoa</taxon>
        <taxon>Chordata</taxon>
        <taxon>Craniata</taxon>
        <taxon>Vertebrata</taxon>
        <taxon>Euteleostomi</taxon>
        <taxon>Actinopterygii</taxon>
        <taxon>Neopterygii</taxon>
        <taxon>Teleostei</taxon>
        <taxon>Neoteleostei</taxon>
        <taxon>Acanthomorphata</taxon>
        <taxon>Gobiaria</taxon>
        <taxon>Gobiiformes</taxon>
        <taxon>Gobioidei</taxon>
        <taxon>Gobiidae</taxon>
        <taxon>Gobionellinae</taxon>
        <taxon>Mugilogobius</taxon>
    </lineage>
</organism>
<comment type="caution">
    <text evidence="2">The sequence shown here is derived from an EMBL/GenBank/DDBJ whole genome shotgun (WGS) entry which is preliminary data.</text>
</comment>
<dbReference type="AlphaFoldDB" id="A0AAW0NNU0"/>
<protein>
    <submittedName>
        <fullName evidence="2">Uncharacterized protein</fullName>
    </submittedName>
</protein>
<accession>A0AAW0NNU0</accession>
<proteinExistence type="predicted"/>